<dbReference type="InterPro" id="IPR027417">
    <property type="entry name" value="P-loop_NTPase"/>
</dbReference>
<sequence length="767" mass="88697">MLSKVTQSISRMFAGGDSPTNDNNTEEERPVVNEAKKRKVSVAYGKDLNVKKLVDGLAYSHDQAKSMKDKKLVLLLGDTGVGKSTFCCALISRQVQFRYSGVHVQPSVPAGTSSADFPKVGMTGSSETLFCQAYEIDGFPMLYVCDCPGSFDNRPIEECITSKISFKQTILESQGIAAIVVMFNANEFFTKGAGIQTNLAIVSNVLRDFDDEAFKSVIFLFNRLHHHAGLIHCTPEEKKEFLMQEILKQQKVYERDSEICRLLKVMMDNQDNVVIMNEENVQETRRAVLDKIDVQNLIDKSQFQFEFKNDEKYRRAVKSLQEHTIQLKDEGEAYNDHFKKVLMVKYEKEEVEKEISNLESSLQKDTVDFSRRKKAYETALKALTKDKEKEMATYQSRMEEIDGEISLLKSELNLLDTSEKVVVGHLSYRDWNYLLRMISVNYDLRFDTFSENPVEAVEHFQNGVFKPKEKHNPSKGVYHKNYSITWSQKADFDVELRQQKRHVLENSMRIQEILKKLIPKKLNEKEGYEQLFNSAKAARDAYVQKMTSDIKTVEELEQAIKANETRLRETIEKRNDLVEKLKNLLRERIVAFWLKKKNERLELFNQMELVITYFGPDFNFTSRNAFKGDFIATLTYLRTVDFESLRREVFGDGIVQEILELPSETVFLSETVKSTKNDHTQEEELMNVDVQNLDRKGLVSFLEKCKLEVTDDERNRLIDYVREQEFDGFGFLKIGMEELSEAGIKKGPGFRIMSFIEGFHVKCEKEL</sequence>
<keyword evidence="1" id="KW-0175">Coiled coil</keyword>
<evidence type="ECO:0000256" key="2">
    <source>
        <dbReference type="SAM" id="MobiDB-lite"/>
    </source>
</evidence>
<comment type="caution">
    <text evidence="3">The sequence shown here is derived from an EMBL/GenBank/DDBJ whole genome shotgun (WGS) entry which is preliminary data.</text>
</comment>
<evidence type="ECO:0000313" key="3">
    <source>
        <dbReference type="EMBL" id="KAG2388561.1"/>
    </source>
</evidence>
<dbReference type="PROSITE" id="PS00675">
    <property type="entry name" value="SIGMA54_INTERACT_1"/>
    <property type="match status" value="1"/>
</dbReference>
<gene>
    <name evidence="3" type="ORF">C9374_000725</name>
</gene>
<dbReference type="InterPro" id="IPR025662">
    <property type="entry name" value="Sigma_54_int_dom_ATP-bd_1"/>
</dbReference>
<dbReference type="RefSeq" id="XP_044552553.1">
    <property type="nucleotide sequence ID" value="XM_044697200.1"/>
</dbReference>
<dbReference type="AlphaFoldDB" id="A0AA88GUB6"/>
<dbReference type="GeneID" id="68093187"/>
<organism evidence="3 4">
    <name type="scientific">Naegleria lovaniensis</name>
    <name type="common">Amoeba</name>
    <dbReference type="NCBI Taxonomy" id="51637"/>
    <lineage>
        <taxon>Eukaryota</taxon>
        <taxon>Discoba</taxon>
        <taxon>Heterolobosea</taxon>
        <taxon>Tetramitia</taxon>
        <taxon>Eutetramitia</taxon>
        <taxon>Vahlkampfiidae</taxon>
        <taxon>Naegleria</taxon>
    </lineage>
</organism>
<evidence type="ECO:0000313" key="4">
    <source>
        <dbReference type="Proteomes" id="UP000816034"/>
    </source>
</evidence>
<feature type="compositionally biased region" description="Polar residues" evidence="2">
    <location>
        <begin position="1"/>
        <end position="10"/>
    </location>
</feature>
<keyword evidence="4" id="KW-1185">Reference proteome</keyword>
<feature type="coiled-coil region" evidence="1">
    <location>
        <begin position="553"/>
        <end position="588"/>
    </location>
</feature>
<accession>A0AA88GUB6</accession>
<dbReference type="EMBL" id="PYSW02000010">
    <property type="protein sequence ID" value="KAG2388561.1"/>
    <property type="molecule type" value="Genomic_DNA"/>
</dbReference>
<evidence type="ECO:0000256" key="1">
    <source>
        <dbReference type="SAM" id="Coils"/>
    </source>
</evidence>
<feature type="region of interest" description="Disordered" evidence="2">
    <location>
        <begin position="1"/>
        <end position="32"/>
    </location>
</feature>
<dbReference type="SUPFAM" id="SSF52540">
    <property type="entry name" value="P-loop containing nucleoside triphosphate hydrolases"/>
    <property type="match status" value="1"/>
</dbReference>
<dbReference type="Gene3D" id="3.40.50.300">
    <property type="entry name" value="P-loop containing nucleotide triphosphate hydrolases"/>
    <property type="match status" value="1"/>
</dbReference>
<protein>
    <submittedName>
        <fullName evidence="3">Uncharacterized protein</fullName>
    </submittedName>
</protein>
<name>A0AA88GUB6_NAELO</name>
<dbReference type="Proteomes" id="UP000816034">
    <property type="component" value="Unassembled WGS sequence"/>
</dbReference>
<reference evidence="3 4" key="1">
    <citation type="journal article" date="2018" name="BMC Genomics">
        <title>The genome of Naegleria lovaniensis, the basis for a comparative approach to unravel pathogenicity factors of the human pathogenic amoeba N. fowleri.</title>
        <authorList>
            <person name="Liechti N."/>
            <person name="Schurch N."/>
            <person name="Bruggmann R."/>
            <person name="Wittwer M."/>
        </authorList>
    </citation>
    <scope>NUCLEOTIDE SEQUENCE [LARGE SCALE GENOMIC DNA]</scope>
    <source>
        <strain evidence="3 4">ATCC 30569</strain>
    </source>
</reference>
<feature type="coiled-coil region" evidence="1">
    <location>
        <begin position="348"/>
        <end position="411"/>
    </location>
</feature>
<proteinExistence type="predicted"/>